<dbReference type="AlphaFoldDB" id="A0A9P0HF86"/>
<keyword evidence="2" id="KW-1185">Reference proteome</keyword>
<gene>
    <name evidence="1" type="ORF">NEZAVI_LOCUS10013</name>
</gene>
<protein>
    <submittedName>
        <fullName evidence="1">Uncharacterized protein</fullName>
    </submittedName>
</protein>
<organism evidence="1 2">
    <name type="scientific">Nezara viridula</name>
    <name type="common">Southern green stink bug</name>
    <name type="synonym">Cimex viridulus</name>
    <dbReference type="NCBI Taxonomy" id="85310"/>
    <lineage>
        <taxon>Eukaryota</taxon>
        <taxon>Metazoa</taxon>
        <taxon>Ecdysozoa</taxon>
        <taxon>Arthropoda</taxon>
        <taxon>Hexapoda</taxon>
        <taxon>Insecta</taxon>
        <taxon>Pterygota</taxon>
        <taxon>Neoptera</taxon>
        <taxon>Paraneoptera</taxon>
        <taxon>Hemiptera</taxon>
        <taxon>Heteroptera</taxon>
        <taxon>Panheteroptera</taxon>
        <taxon>Pentatomomorpha</taxon>
        <taxon>Pentatomoidea</taxon>
        <taxon>Pentatomidae</taxon>
        <taxon>Pentatominae</taxon>
        <taxon>Nezara</taxon>
    </lineage>
</organism>
<accession>A0A9P0HF86</accession>
<dbReference type="Proteomes" id="UP001152798">
    <property type="component" value="Chromosome 5"/>
</dbReference>
<sequence>MSTCSKSIKYLGVYLGSSSAGLHQSLLIRSDILSSSAVFINRYQPWKKTSTPRQVIKTGTYGTRGSRAERRADSNDGCTAVARFALHATPHHLTAALERASCTATRGCRAVVAVIAASRYSYLEGIIANGMESTARHTGLPLLSRGHLLPRGDNCKRNGEYCTPHRVTTALERAFCTATRGCRAVVAVIAASRYSYLEGIIANGMESTARHIGIPLLSRGHLLPRGDNCKRNGEYCTPHRVTTALERASCTATRGCRAVVAVIAASRYSYLEGIIANGIESTARHTGLPLLSRGHFLPRGDNCKRNGEYCTPHRVTTALERASCTATRGCRAVVAVIAASRYSYLEGIIANGMESTARHTGLPLLSRGHLLPRGDNCKRNGEYCTPHRVTTALERAFCTATRGCRAVVAVIAASRYSYLEGIIANGMESTARHTGLPLLSRGHFLPRGDNCKRNGEYCTPHRVTTALERAFCTATRGCRAVVAVIAASRYSYLEGIIANGMESTARHTGLPLLSRGHFLPRGDNCKRNGEYCTPHRVTTALERAFCTATRGCRAVVAVIAASRYSYLEGIIANGMESTARHTGLPLLSRGHFLPRGDNCKRNGEYCTPHRVTTALERAFCTATRGCRAVVAVIAASRYSYLEGIIANGMESTARHTGLPLLSRGHFLPRGDNCKRNGEYCTPHRVTTALERAFCTATRGCRAVVAVIAASRYSYLEGIIANGMESTARHTGLPLLSRGHFLPRGDNCKRNGEYCTPHRVTTALERAFCTATRGCRAVVAVIAASRYSYLEGIIANGMESTARHTGLPLLSRGHLLPRGDNCKRNGEYCTPHRVTTALERAFCTVTRGCRAVVAVIAASRYSYLEGIIANGMESTARHTGFYCSREGILYCNERLQSCCRSHCCFKIQLPRGDNCKRNGEYCTPHRLTTALERASCTATRGCRAVVAVIAASRYSYHDGIIANGMERDY</sequence>
<name>A0A9P0HF86_NEZVI</name>
<proteinExistence type="predicted"/>
<evidence type="ECO:0000313" key="1">
    <source>
        <dbReference type="EMBL" id="CAH1400865.1"/>
    </source>
</evidence>
<dbReference type="EMBL" id="OV725081">
    <property type="protein sequence ID" value="CAH1400865.1"/>
    <property type="molecule type" value="Genomic_DNA"/>
</dbReference>
<evidence type="ECO:0000313" key="2">
    <source>
        <dbReference type="Proteomes" id="UP001152798"/>
    </source>
</evidence>
<reference evidence="1" key="1">
    <citation type="submission" date="2022-01" db="EMBL/GenBank/DDBJ databases">
        <authorList>
            <person name="King R."/>
        </authorList>
    </citation>
    <scope>NUCLEOTIDE SEQUENCE</scope>
</reference>